<keyword evidence="2" id="KW-0808">Transferase</keyword>
<dbReference type="RefSeq" id="WP_111749390.1">
    <property type="nucleotide sequence ID" value="NZ_PTPX01000006.1"/>
</dbReference>
<dbReference type="InterPro" id="IPR029044">
    <property type="entry name" value="Nucleotide-diphossugar_trans"/>
</dbReference>
<dbReference type="SUPFAM" id="SSF53448">
    <property type="entry name" value="Nucleotide-diphospho-sugar transferases"/>
    <property type="match status" value="1"/>
</dbReference>
<dbReference type="Proteomes" id="UP000248689">
    <property type="component" value="Unassembled WGS sequence"/>
</dbReference>
<organism evidence="2 3">
    <name type="scientific">Glaesserella australis</name>
    <dbReference type="NCBI Taxonomy" id="2094024"/>
    <lineage>
        <taxon>Bacteria</taxon>
        <taxon>Pseudomonadati</taxon>
        <taxon>Pseudomonadota</taxon>
        <taxon>Gammaproteobacteria</taxon>
        <taxon>Pasteurellales</taxon>
        <taxon>Pasteurellaceae</taxon>
        <taxon>Glaesserella</taxon>
    </lineage>
</organism>
<proteinExistence type="predicted"/>
<evidence type="ECO:0000259" key="1">
    <source>
        <dbReference type="Pfam" id="PF00535"/>
    </source>
</evidence>
<gene>
    <name evidence="2" type="ORF">C5N92_02980</name>
</gene>
<dbReference type="AlphaFoldDB" id="A0A328BYR9"/>
<dbReference type="Pfam" id="PF00535">
    <property type="entry name" value="Glycos_transf_2"/>
    <property type="match status" value="1"/>
</dbReference>
<comment type="caution">
    <text evidence="2">The sequence shown here is derived from an EMBL/GenBank/DDBJ whole genome shotgun (WGS) entry which is preliminary data.</text>
</comment>
<dbReference type="EMBL" id="PTPX01000006">
    <property type="protein sequence ID" value="RAL19426.1"/>
    <property type="molecule type" value="Genomic_DNA"/>
</dbReference>
<accession>A0A328BYR9</accession>
<evidence type="ECO:0000313" key="2">
    <source>
        <dbReference type="EMBL" id="RAL19426.1"/>
    </source>
</evidence>
<dbReference type="Gene3D" id="3.90.550.10">
    <property type="entry name" value="Spore Coat Polysaccharide Biosynthesis Protein SpsA, Chain A"/>
    <property type="match status" value="1"/>
</dbReference>
<feature type="domain" description="Glycosyltransferase 2-like" evidence="1">
    <location>
        <begin position="19"/>
        <end position="130"/>
    </location>
</feature>
<keyword evidence="3" id="KW-1185">Reference proteome</keyword>
<dbReference type="InterPro" id="IPR001173">
    <property type="entry name" value="Glyco_trans_2-like"/>
</dbReference>
<protein>
    <submittedName>
        <fullName evidence="2">Glycosyltransferase</fullName>
    </submittedName>
</protein>
<reference evidence="3" key="1">
    <citation type="submission" date="2018-02" db="EMBL/GenBank/DDBJ databases">
        <title>Glaesserella australis sp. nov., isolated from the lungs of pigs.</title>
        <authorList>
            <person name="Turni C."/>
            <person name="Christensen H."/>
        </authorList>
    </citation>
    <scope>NUCLEOTIDE SEQUENCE [LARGE SCALE GENOMIC DNA]</scope>
    <source>
        <strain evidence="3">HS4635</strain>
    </source>
</reference>
<sequence>MQNKQYNKSVAVITSTIGRPELRQAIQSVEAQTYPCTHYIFVDGKQHKDAAEIILKEYPNTVVTYLPMNTGADGWTNSSINAIAPFLVKEDIICYLDDDNWYAPNHIENCVATLEKTDADLVYSLRNLYTLDKEFLCEDFIESIGFYENKLSYPRTINFNFDNEDYSITHTLNRTLIDTNCYAMKRNIAAKLAQYWCEDKLNDYTVFNKIKELGLVCACTNTFSVNYIFDAIKQIGTSISYLYQLGLSDQNAIELVNAIRKQENKLNLELYGGNYPWQK</sequence>
<dbReference type="CDD" id="cd00761">
    <property type="entry name" value="Glyco_tranf_GTA_type"/>
    <property type="match status" value="1"/>
</dbReference>
<name>A0A328BYR9_9PAST</name>
<evidence type="ECO:0000313" key="3">
    <source>
        <dbReference type="Proteomes" id="UP000248689"/>
    </source>
</evidence>
<dbReference type="OrthoDB" id="7210585at2"/>
<dbReference type="GO" id="GO:0016740">
    <property type="term" value="F:transferase activity"/>
    <property type="evidence" value="ECO:0007669"/>
    <property type="project" value="UniProtKB-KW"/>
</dbReference>